<reference evidence="2" key="2">
    <citation type="journal article" date="2021" name="PeerJ">
        <title>Extensive microbial diversity within the chicken gut microbiome revealed by metagenomics and culture.</title>
        <authorList>
            <person name="Gilroy R."/>
            <person name="Ravi A."/>
            <person name="Getino M."/>
            <person name="Pursley I."/>
            <person name="Horton D.L."/>
            <person name="Alikhan N.F."/>
            <person name="Baker D."/>
            <person name="Gharbi K."/>
            <person name="Hall N."/>
            <person name="Watson M."/>
            <person name="Adriaenssens E.M."/>
            <person name="Foster-Nyarko E."/>
            <person name="Jarju S."/>
            <person name="Secka A."/>
            <person name="Antonio M."/>
            <person name="Oren A."/>
            <person name="Chaudhuri R.R."/>
            <person name="La Ragione R."/>
            <person name="Hildebrand F."/>
            <person name="Pallen M.J."/>
        </authorList>
    </citation>
    <scope>NUCLEOTIDE SEQUENCE</scope>
    <source>
        <strain evidence="2">ChiW25-3613</strain>
    </source>
</reference>
<name>A0A9D1AG13_9FIRM</name>
<dbReference type="Pfam" id="PF06898">
    <property type="entry name" value="YqfD"/>
    <property type="match status" value="1"/>
</dbReference>
<feature type="transmembrane region" description="Helical" evidence="1">
    <location>
        <begin position="79"/>
        <end position="100"/>
    </location>
</feature>
<evidence type="ECO:0000256" key="1">
    <source>
        <dbReference type="SAM" id="Phobius"/>
    </source>
</evidence>
<keyword evidence="1" id="KW-0812">Transmembrane</keyword>
<comment type="caution">
    <text evidence="2">The sequence shown here is derived from an EMBL/GenBank/DDBJ whole genome shotgun (WGS) entry which is preliminary data.</text>
</comment>
<reference evidence="2" key="1">
    <citation type="submission" date="2020-10" db="EMBL/GenBank/DDBJ databases">
        <authorList>
            <person name="Gilroy R."/>
        </authorList>
    </citation>
    <scope>NUCLEOTIDE SEQUENCE</scope>
    <source>
        <strain evidence="2">ChiW25-3613</strain>
    </source>
</reference>
<dbReference type="EMBL" id="DVHB01000060">
    <property type="protein sequence ID" value="HIR39385.1"/>
    <property type="molecule type" value="Genomic_DNA"/>
</dbReference>
<dbReference type="Proteomes" id="UP000824179">
    <property type="component" value="Unassembled WGS sequence"/>
</dbReference>
<proteinExistence type="predicted"/>
<dbReference type="AlphaFoldDB" id="A0A9D1AG13"/>
<dbReference type="InterPro" id="IPR010690">
    <property type="entry name" value="YqfD"/>
</dbReference>
<keyword evidence="1" id="KW-0472">Membrane</keyword>
<keyword evidence="1" id="KW-1133">Transmembrane helix</keyword>
<evidence type="ECO:0000313" key="3">
    <source>
        <dbReference type="Proteomes" id="UP000824179"/>
    </source>
</evidence>
<organism evidence="2 3">
    <name type="scientific">Candidatus Coproplasma stercoripullorum</name>
    <dbReference type="NCBI Taxonomy" id="2840751"/>
    <lineage>
        <taxon>Bacteria</taxon>
        <taxon>Bacillati</taxon>
        <taxon>Bacillota</taxon>
        <taxon>Clostridia</taxon>
        <taxon>Eubacteriales</taxon>
        <taxon>Candidatus Coproplasma</taxon>
    </lineage>
</organism>
<gene>
    <name evidence="2" type="ORF">IAB90_03280</name>
</gene>
<evidence type="ECO:0000313" key="2">
    <source>
        <dbReference type="EMBL" id="HIR39385.1"/>
    </source>
</evidence>
<protein>
    <submittedName>
        <fullName evidence="2">Sporulation protein YqfD</fullName>
    </submittedName>
</protein>
<sequence length="298" mass="32106">MNNLTKIKIISAPRQAIAKLAREGVPVYNCNKSGAYFIFSVPDNLVKKVFAIFSRPCYNITIEKKSTLFRLRNFCIKRAFLLAGGLMFAAAVCLSNTFVLRVEVTGSGAYLNNAVRSVLYDCGVREYSLYRSGNEAAIISRVLSLPDVTFCSVQKRGSVLYVDVQTNTESGTRADYSPLVADRAGRVESIVAICGTPLVASGDSVGAGDTLIAAHSVADGQNMSCLAVGYAILSCTGSVSYAAERESEQNLSSAYAAALLYIGDGEITERSYTVSQNSEGVVYTVDFTYLHTISINFD</sequence>
<accession>A0A9D1AG13</accession>